<dbReference type="KEGG" id="aqt:FN924_02360"/>
<gene>
    <name evidence="4" type="ORF">FN924_02360</name>
</gene>
<dbReference type="PANTHER" id="PTHR33498">
    <property type="entry name" value="TRANSPOSASE FOR INSERTION SEQUENCE ELEMENT IS1557"/>
    <property type="match status" value="1"/>
</dbReference>
<dbReference type="InterPro" id="IPR002560">
    <property type="entry name" value="Transposase_DDE"/>
</dbReference>
<dbReference type="Proteomes" id="UP000315215">
    <property type="component" value="Chromosome"/>
</dbReference>
<dbReference type="Pfam" id="PF14690">
    <property type="entry name" value="Zn_ribbon_ISL3"/>
    <property type="match status" value="1"/>
</dbReference>
<dbReference type="PANTHER" id="PTHR33498:SF1">
    <property type="entry name" value="TRANSPOSASE FOR INSERTION SEQUENCE ELEMENT IS1557"/>
    <property type="match status" value="1"/>
</dbReference>
<dbReference type="OrthoDB" id="6197054at2"/>
<dbReference type="InterPro" id="IPR047951">
    <property type="entry name" value="Transpos_ISL3"/>
</dbReference>
<feature type="domain" description="Transposase IS204/IS1001/IS1096/IS1165 DDE" evidence="1">
    <location>
        <begin position="153"/>
        <end position="393"/>
    </location>
</feature>
<evidence type="ECO:0000313" key="4">
    <source>
        <dbReference type="EMBL" id="QDP42064.1"/>
    </source>
</evidence>
<dbReference type="InterPro" id="IPR032877">
    <property type="entry name" value="Transposase_HTH"/>
</dbReference>
<name>A0A516KKZ2_9BACI</name>
<reference evidence="4 5" key="1">
    <citation type="submission" date="2019-07" db="EMBL/GenBank/DDBJ databases">
        <authorList>
            <person name="Li J."/>
        </authorList>
    </citation>
    <scope>NUCLEOTIDE SEQUENCE [LARGE SCALE GENOMIC DNA]</scope>
    <source>
        <strain evidence="4 5">TKL69</strain>
    </source>
</reference>
<evidence type="ECO:0000259" key="3">
    <source>
        <dbReference type="Pfam" id="PF14690"/>
    </source>
</evidence>
<evidence type="ECO:0000259" key="1">
    <source>
        <dbReference type="Pfam" id="PF01610"/>
    </source>
</evidence>
<keyword evidence="5" id="KW-1185">Reference proteome</keyword>
<dbReference type="Pfam" id="PF01610">
    <property type="entry name" value="DDE_Tnp_ISL3"/>
    <property type="match status" value="1"/>
</dbReference>
<feature type="domain" description="Transposase IS204/IS1001/IS1096/IS1165 helix-turn-helix" evidence="2">
    <location>
        <begin position="88"/>
        <end position="138"/>
    </location>
</feature>
<dbReference type="NCBIfam" id="NF033550">
    <property type="entry name" value="transpos_ISL3"/>
    <property type="match status" value="1"/>
</dbReference>
<proteinExistence type="predicted"/>
<organism evidence="4 5">
    <name type="scientific">Radiobacillus deserti</name>
    <dbReference type="NCBI Taxonomy" id="2594883"/>
    <lineage>
        <taxon>Bacteria</taxon>
        <taxon>Bacillati</taxon>
        <taxon>Bacillota</taxon>
        <taxon>Bacilli</taxon>
        <taxon>Bacillales</taxon>
        <taxon>Bacillaceae</taxon>
        <taxon>Radiobacillus</taxon>
    </lineage>
</organism>
<dbReference type="InterPro" id="IPR029261">
    <property type="entry name" value="Transposase_Znf"/>
</dbReference>
<sequence length="407" mass="48449">MYMDFTMNIPGLKECIITNMEDRDGTVQIYVEMERIPHCCPVCETKTDRVHDYRYQKIKHLKWFERMTLLWYKRRRYACPSCGKRFSEKSPIVERYQRASIEWNQAVSIKSIKGKTFKEVGETFGASASTIVRRFDKLAEEQIKKVETLPSVIAIDEYKGDTKEGKYQLIIADGITRQPLDILPNRYKNTIKNYLQKHGQQVEVVIMDMSSSFKAAVQKALGKPIIVADRFHFCRYIYWGLDRVRRRVQQTFHDYDRKKCKRMKHVFHKPKNRLKEDEMWHLERYLGMSEELRTAHELKEIYKDWFEEAKVIGSENIFKVKKDLKAFYDLVRESELPEMISAIKTFQNWQVEILNSFVYNYSNGFLEGINNTTKVLKRNAFGFRSFKRFRAKILLARQYKEVGLHIG</sequence>
<protein>
    <submittedName>
        <fullName evidence="4">ISL3 family transposase</fullName>
    </submittedName>
</protein>
<feature type="domain" description="Transposase IS204/IS1001/IS1096/IS1165 zinc-finger" evidence="3">
    <location>
        <begin position="37"/>
        <end position="82"/>
    </location>
</feature>
<dbReference type="RefSeq" id="WP_143897093.1">
    <property type="nucleotide sequence ID" value="NZ_CP041666.1"/>
</dbReference>
<dbReference type="Pfam" id="PF13542">
    <property type="entry name" value="HTH_Tnp_ISL3"/>
    <property type="match status" value="1"/>
</dbReference>
<accession>A0A516KKZ2</accession>
<evidence type="ECO:0000313" key="5">
    <source>
        <dbReference type="Proteomes" id="UP000315215"/>
    </source>
</evidence>
<dbReference type="AlphaFoldDB" id="A0A516KKZ2"/>
<dbReference type="EMBL" id="CP041666">
    <property type="protein sequence ID" value="QDP42064.1"/>
    <property type="molecule type" value="Genomic_DNA"/>
</dbReference>
<evidence type="ECO:0000259" key="2">
    <source>
        <dbReference type="Pfam" id="PF13542"/>
    </source>
</evidence>